<evidence type="ECO:0000256" key="1">
    <source>
        <dbReference type="ARBA" id="ARBA00022729"/>
    </source>
</evidence>
<name>A0AAV3QVD7_LITER</name>
<keyword evidence="1 4" id="KW-0732">Signal</keyword>
<dbReference type="InterPro" id="IPR006501">
    <property type="entry name" value="Pectinesterase_inhib_dom"/>
</dbReference>
<evidence type="ECO:0000313" key="6">
    <source>
        <dbReference type="EMBL" id="GAA0166971.1"/>
    </source>
</evidence>
<dbReference type="NCBIfam" id="TIGR01614">
    <property type="entry name" value="PME_inhib"/>
    <property type="match status" value="1"/>
</dbReference>
<dbReference type="Gene3D" id="1.20.140.40">
    <property type="entry name" value="Invertase/pectin methylesterase inhibitor family protein"/>
    <property type="match status" value="1"/>
</dbReference>
<keyword evidence="2" id="KW-1015">Disulfide bond</keyword>
<gene>
    <name evidence="6" type="ORF">LIER_40285</name>
</gene>
<feature type="domain" description="Pectinesterase inhibitor" evidence="5">
    <location>
        <begin position="22"/>
        <end position="164"/>
    </location>
</feature>
<accession>A0AAV3QVD7</accession>
<dbReference type="AlphaFoldDB" id="A0AAV3QVD7"/>
<evidence type="ECO:0000256" key="2">
    <source>
        <dbReference type="ARBA" id="ARBA00023157"/>
    </source>
</evidence>
<organism evidence="6 7">
    <name type="scientific">Lithospermum erythrorhizon</name>
    <name type="common">Purple gromwell</name>
    <name type="synonym">Lithospermum officinale var. erythrorhizon</name>
    <dbReference type="NCBI Taxonomy" id="34254"/>
    <lineage>
        <taxon>Eukaryota</taxon>
        <taxon>Viridiplantae</taxon>
        <taxon>Streptophyta</taxon>
        <taxon>Embryophyta</taxon>
        <taxon>Tracheophyta</taxon>
        <taxon>Spermatophyta</taxon>
        <taxon>Magnoliopsida</taxon>
        <taxon>eudicotyledons</taxon>
        <taxon>Gunneridae</taxon>
        <taxon>Pentapetalae</taxon>
        <taxon>asterids</taxon>
        <taxon>lamiids</taxon>
        <taxon>Boraginales</taxon>
        <taxon>Boraginaceae</taxon>
        <taxon>Boraginoideae</taxon>
        <taxon>Lithospermeae</taxon>
        <taxon>Lithospermum</taxon>
    </lineage>
</organism>
<dbReference type="SUPFAM" id="SSF101148">
    <property type="entry name" value="Plant invertase/pectin methylesterase inhibitor"/>
    <property type="match status" value="1"/>
</dbReference>
<comment type="similarity">
    <text evidence="3">Belongs to the PMEI family.</text>
</comment>
<dbReference type="EMBL" id="BAABME010022948">
    <property type="protein sequence ID" value="GAA0166971.1"/>
    <property type="molecule type" value="Genomic_DNA"/>
</dbReference>
<keyword evidence="7" id="KW-1185">Reference proteome</keyword>
<dbReference type="InterPro" id="IPR052421">
    <property type="entry name" value="PCW_Enzyme_Inhibitor"/>
</dbReference>
<evidence type="ECO:0000256" key="3">
    <source>
        <dbReference type="ARBA" id="ARBA00038471"/>
    </source>
</evidence>
<dbReference type="InterPro" id="IPR035513">
    <property type="entry name" value="Invertase/methylesterase_inhib"/>
</dbReference>
<evidence type="ECO:0000313" key="7">
    <source>
        <dbReference type="Proteomes" id="UP001454036"/>
    </source>
</evidence>
<proteinExistence type="inferred from homology"/>
<dbReference type="GO" id="GO:0004857">
    <property type="term" value="F:enzyme inhibitor activity"/>
    <property type="evidence" value="ECO:0007669"/>
    <property type="project" value="InterPro"/>
</dbReference>
<protein>
    <recommendedName>
        <fullName evidence="5">Pectinesterase inhibitor domain-containing protein</fullName>
    </recommendedName>
</protein>
<dbReference type="Proteomes" id="UP001454036">
    <property type="component" value="Unassembled WGS sequence"/>
</dbReference>
<evidence type="ECO:0000256" key="4">
    <source>
        <dbReference type="SAM" id="SignalP"/>
    </source>
</evidence>
<evidence type="ECO:0000259" key="5">
    <source>
        <dbReference type="SMART" id="SM00856"/>
    </source>
</evidence>
<feature type="chain" id="PRO_5043394055" description="Pectinesterase inhibitor domain-containing protein" evidence="4">
    <location>
        <begin position="25"/>
        <end position="180"/>
    </location>
</feature>
<reference evidence="6 7" key="1">
    <citation type="submission" date="2024-01" db="EMBL/GenBank/DDBJ databases">
        <title>The complete chloroplast genome sequence of Lithospermum erythrorhizon: insights into the phylogenetic relationship among Boraginaceae species and the maternal lineages of purple gromwells.</title>
        <authorList>
            <person name="Okada T."/>
            <person name="Watanabe K."/>
        </authorList>
    </citation>
    <scope>NUCLEOTIDE SEQUENCE [LARGE SCALE GENOMIC DNA]</scope>
</reference>
<dbReference type="PANTHER" id="PTHR36710:SF4">
    <property type="entry name" value="PLANT INVERTASE_PECTIN METHYLESTERASE INHIBITOR SUPERFAMILY PROTEIN"/>
    <property type="match status" value="1"/>
</dbReference>
<feature type="signal peptide" evidence="4">
    <location>
        <begin position="1"/>
        <end position="24"/>
    </location>
</feature>
<dbReference type="Pfam" id="PF04043">
    <property type="entry name" value="PMEI"/>
    <property type="match status" value="1"/>
</dbReference>
<dbReference type="PANTHER" id="PTHR36710">
    <property type="entry name" value="PECTINESTERASE INHIBITOR-LIKE"/>
    <property type="match status" value="1"/>
</dbReference>
<comment type="caution">
    <text evidence="6">The sequence shown here is derived from an EMBL/GenBank/DDBJ whole genome shotgun (WGS) entry which is preliminary data.</text>
</comment>
<dbReference type="SMART" id="SM00856">
    <property type="entry name" value="PMEI"/>
    <property type="match status" value="1"/>
</dbReference>
<sequence>MFVSIKTVVFFALIQIFLPSLIHADLIDDVCKKSSSYDRCVPVLRTQGNTNPDLTKLGQIALSATSGATRDAISLFNTILNKKKDGQQVIDAIVDCKGYYIAISNIIDHYKGSLKAKDYANMVKYATMIRSHVQSCSAITEHLFYDDYRNVMGASTNEDDSASILQAIGSMFQNSKKTNS</sequence>